<reference evidence="2" key="1">
    <citation type="submission" date="2022-11" db="UniProtKB">
        <authorList>
            <consortium name="WormBaseParasite"/>
        </authorList>
    </citation>
    <scope>IDENTIFICATION</scope>
</reference>
<sequence length="135" mass="15307">MNQTQQSQQTAQKLLPNYTPTVQSAWTQLQDLGRSVMNGTINNTDVAQQTRQIYSSLGSQDKTFFKNLFQQVYGYSFDWIIGFMYDFLTGMNNGQSMGMGMQGNGHRMMNNPNSNGQGGMMINWNSGKDYNDENE</sequence>
<dbReference type="WBParaSite" id="JU765_v2.g13864.t1">
    <property type="protein sequence ID" value="JU765_v2.g13864.t1"/>
    <property type="gene ID" value="JU765_v2.g13864"/>
</dbReference>
<evidence type="ECO:0000313" key="2">
    <source>
        <dbReference type="WBParaSite" id="JU765_v2.g13864.t1"/>
    </source>
</evidence>
<organism evidence="1 2">
    <name type="scientific">Panagrolaimus sp. JU765</name>
    <dbReference type="NCBI Taxonomy" id="591449"/>
    <lineage>
        <taxon>Eukaryota</taxon>
        <taxon>Metazoa</taxon>
        <taxon>Ecdysozoa</taxon>
        <taxon>Nematoda</taxon>
        <taxon>Chromadorea</taxon>
        <taxon>Rhabditida</taxon>
        <taxon>Tylenchina</taxon>
        <taxon>Panagrolaimomorpha</taxon>
        <taxon>Panagrolaimoidea</taxon>
        <taxon>Panagrolaimidae</taxon>
        <taxon>Panagrolaimus</taxon>
    </lineage>
</organism>
<proteinExistence type="predicted"/>
<dbReference type="Proteomes" id="UP000887576">
    <property type="component" value="Unplaced"/>
</dbReference>
<evidence type="ECO:0000313" key="1">
    <source>
        <dbReference type="Proteomes" id="UP000887576"/>
    </source>
</evidence>
<protein>
    <submittedName>
        <fullName evidence="2">Uncharacterized protein</fullName>
    </submittedName>
</protein>
<name>A0AC34Q8K8_9BILA</name>
<accession>A0AC34Q8K8</accession>